<proteinExistence type="predicted"/>
<sequence>MIHPLGQHEMLEAQEILNFKNVCVTKSATMDKLVQDEELKLILSADATLGKKHIEQLRDLLTAQEGHK</sequence>
<name>A0AA42BRA3_9BACI</name>
<organism evidence="1 2">
    <name type="scientific">Ectobacillus ponti</name>
    <dbReference type="NCBI Taxonomy" id="2961894"/>
    <lineage>
        <taxon>Bacteria</taxon>
        <taxon>Bacillati</taxon>
        <taxon>Bacillota</taxon>
        <taxon>Bacilli</taxon>
        <taxon>Bacillales</taxon>
        <taxon>Bacillaceae</taxon>
        <taxon>Ectobacillus</taxon>
    </lineage>
</organism>
<dbReference type="RefSeq" id="WP_254759189.1">
    <property type="nucleotide sequence ID" value="NZ_JANCLT010000005.1"/>
</dbReference>
<dbReference type="AlphaFoldDB" id="A0AA42BRA3"/>
<comment type="caution">
    <text evidence="1">The sequence shown here is derived from an EMBL/GenBank/DDBJ whole genome shotgun (WGS) entry which is preliminary data.</text>
</comment>
<evidence type="ECO:0000313" key="2">
    <source>
        <dbReference type="Proteomes" id="UP001156102"/>
    </source>
</evidence>
<protein>
    <submittedName>
        <fullName evidence="1">Uncharacterized protein</fullName>
    </submittedName>
</protein>
<evidence type="ECO:0000313" key="1">
    <source>
        <dbReference type="EMBL" id="MCP8969279.1"/>
    </source>
</evidence>
<accession>A0AA42BRA3</accession>
<dbReference type="EMBL" id="JANCLT010000005">
    <property type="protein sequence ID" value="MCP8969279.1"/>
    <property type="molecule type" value="Genomic_DNA"/>
</dbReference>
<dbReference type="Proteomes" id="UP001156102">
    <property type="component" value="Unassembled WGS sequence"/>
</dbReference>
<reference evidence="1" key="1">
    <citation type="submission" date="2022-07" db="EMBL/GenBank/DDBJ databases">
        <authorList>
            <person name="Li W.-J."/>
            <person name="Deng Q.-Q."/>
        </authorList>
    </citation>
    <scope>NUCLEOTIDE SEQUENCE</scope>
    <source>
        <strain evidence="1">SYSU M60031</strain>
    </source>
</reference>
<gene>
    <name evidence="1" type="ORF">NK662_12090</name>
</gene>
<keyword evidence="2" id="KW-1185">Reference proteome</keyword>